<sequence length="127" mass="14464">MEKSWDPTTLKAVFDQNLPPIFSQSFTSALVESKDSGNTVQKSKKIRLFLKADQRQLINRWFGVSRYVFNKTVEILKNGEVKANWLAIKTDILNSLPEWCKTVPYQIKSIGIKDACTAVIEAKKNTI</sequence>
<feature type="domain" description="Transposase putative helix-turn-helix" evidence="1">
    <location>
        <begin position="40"/>
        <end position="76"/>
    </location>
</feature>
<evidence type="ECO:0000313" key="2">
    <source>
        <dbReference type="EMBL" id="EGJ31976.1"/>
    </source>
</evidence>
<gene>
    <name evidence="2" type="ORF">LYNGBM3L_31550</name>
</gene>
<protein>
    <recommendedName>
        <fullName evidence="1">Transposase putative helix-turn-helix domain-containing protein</fullName>
    </recommendedName>
</protein>
<dbReference type="eggNOG" id="COG0675">
    <property type="taxonomic scope" value="Bacteria"/>
</dbReference>
<evidence type="ECO:0000259" key="1">
    <source>
        <dbReference type="Pfam" id="PF12323"/>
    </source>
</evidence>
<keyword evidence="3" id="KW-1185">Reference proteome</keyword>
<dbReference type="AlphaFoldDB" id="F4XU00"/>
<name>F4XU00_9CYAN</name>
<reference evidence="3" key="1">
    <citation type="journal article" date="2011" name="Proc. Natl. Acad. Sci. U.S.A.">
        <title>Genomic insights into the physiology and ecology of the marine filamentous cyanobacterium Lyngbya majuscula.</title>
        <authorList>
            <person name="Jones A.C."/>
            <person name="Monroe E.A."/>
            <person name="Podell S."/>
            <person name="Hess W.R."/>
            <person name="Klages S."/>
            <person name="Esquenazi E."/>
            <person name="Niessen S."/>
            <person name="Hoover H."/>
            <person name="Rothmann M."/>
            <person name="Lasken R.S."/>
            <person name="Yates J.R.III."/>
            <person name="Reinhardt R."/>
            <person name="Kube M."/>
            <person name="Burkart M.D."/>
            <person name="Allen E.E."/>
            <person name="Dorrestein P.C."/>
            <person name="Gerwick W.H."/>
            <person name="Gerwick L."/>
        </authorList>
    </citation>
    <scope>NUCLEOTIDE SEQUENCE [LARGE SCALE GENOMIC DNA]</scope>
    <source>
        <strain evidence="3">3L</strain>
    </source>
</reference>
<dbReference type="HOGENOM" id="CLU_1968051_0_0_3"/>
<dbReference type="Pfam" id="PF12323">
    <property type="entry name" value="HTH_OrfB_IS605"/>
    <property type="match status" value="1"/>
</dbReference>
<dbReference type="InterPro" id="IPR021027">
    <property type="entry name" value="Transposase_put_HTH"/>
</dbReference>
<dbReference type="Proteomes" id="UP000003959">
    <property type="component" value="Unassembled WGS sequence"/>
</dbReference>
<accession>F4XU00</accession>
<proteinExistence type="predicted"/>
<dbReference type="EMBL" id="GL890930">
    <property type="protein sequence ID" value="EGJ31976.1"/>
    <property type="molecule type" value="Genomic_DNA"/>
</dbReference>
<evidence type="ECO:0000313" key="3">
    <source>
        <dbReference type="Proteomes" id="UP000003959"/>
    </source>
</evidence>
<organism evidence="2 3">
    <name type="scientific">Moorena producens 3L</name>
    <dbReference type="NCBI Taxonomy" id="489825"/>
    <lineage>
        <taxon>Bacteria</taxon>
        <taxon>Bacillati</taxon>
        <taxon>Cyanobacteriota</taxon>
        <taxon>Cyanophyceae</taxon>
        <taxon>Coleofasciculales</taxon>
        <taxon>Coleofasciculaceae</taxon>
        <taxon>Moorena</taxon>
    </lineage>
</organism>